<feature type="compositionally biased region" description="Basic residues" evidence="1">
    <location>
        <begin position="1"/>
        <end position="15"/>
    </location>
</feature>
<protein>
    <submittedName>
        <fullName evidence="2">Uncharacterized protein</fullName>
    </submittedName>
</protein>
<proteinExistence type="predicted"/>
<feature type="region of interest" description="Disordered" evidence="1">
    <location>
        <begin position="1"/>
        <end position="27"/>
    </location>
</feature>
<evidence type="ECO:0000313" key="3">
    <source>
        <dbReference type="Proteomes" id="UP000027120"/>
    </source>
</evidence>
<dbReference type="Proteomes" id="UP000027120">
    <property type="component" value="Unassembled WGS sequence"/>
</dbReference>
<sequence length="41" mass="4616">MNRSSRKFRINRRYVRPTSSTTSPSLTATGDSLFGATILRL</sequence>
<feature type="non-terminal residue" evidence="2">
    <location>
        <position position="41"/>
    </location>
</feature>
<feature type="compositionally biased region" description="Low complexity" evidence="1">
    <location>
        <begin position="17"/>
        <end position="27"/>
    </location>
</feature>
<organism evidence="2 3">
    <name type="scientific">Citrus sinensis</name>
    <name type="common">Sweet orange</name>
    <name type="synonym">Citrus aurantium var. sinensis</name>
    <dbReference type="NCBI Taxonomy" id="2711"/>
    <lineage>
        <taxon>Eukaryota</taxon>
        <taxon>Viridiplantae</taxon>
        <taxon>Streptophyta</taxon>
        <taxon>Embryophyta</taxon>
        <taxon>Tracheophyta</taxon>
        <taxon>Spermatophyta</taxon>
        <taxon>Magnoliopsida</taxon>
        <taxon>eudicotyledons</taxon>
        <taxon>Gunneridae</taxon>
        <taxon>Pentapetalae</taxon>
        <taxon>rosids</taxon>
        <taxon>malvids</taxon>
        <taxon>Sapindales</taxon>
        <taxon>Rutaceae</taxon>
        <taxon>Aurantioideae</taxon>
        <taxon>Citrus</taxon>
    </lineage>
</organism>
<dbReference type="AlphaFoldDB" id="A0A067GBB4"/>
<gene>
    <name evidence="2" type="ORF">CISIN_1g0074372mg</name>
</gene>
<dbReference type="EMBL" id="KK784880">
    <property type="protein sequence ID" value="KDO76889.1"/>
    <property type="molecule type" value="Genomic_DNA"/>
</dbReference>
<evidence type="ECO:0000256" key="1">
    <source>
        <dbReference type="SAM" id="MobiDB-lite"/>
    </source>
</evidence>
<reference evidence="2 3" key="1">
    <citation type="submission" date="2014-04" db="EMBL/GenBank/DDBJ databases">
        <authorList>
            <consortium name="International Citrus Genome Consortium"/>
            <person name="Gmitter F."/>
            <person name="Chen C."/>
            <person name="Farmerie W."/>
            <person name="Harkins T."/>
            <person name="Desany B."/>
            <person name="Mohiuddin M."/>
            <person name="Kodira C."/>
            <person name="Borodovsky M."/>
            <person name="Lomsadze A."/>
            <person name="Burns P."/>
            <person name="Jenkins J."/>
            <person name="Prochnik S."/>
            <person name="Shu S."/>
            <person name="Chapman J."/>
            <person name="Pitluck S."/>
            <person name="Schmutz J."/>
            <person name="Rokhsar D."/>
        </authorList>
    </citation>
    <scope>NUCLEOTIDE SEQUENCE</scope>
</reference>
<name>A0A067GBB4_CITSI</name>
<keyword evidence="3" id="KW-1185">Reference proteome</keyword>
<accession>A0A067GBB4</accession>
<evidence type="ECO:0000313" key="2">
    <source>
        <dbReference type="EMBL" id="KDO76889.1"/>
    </source>
</evidence>